<organism evidence="1 2">
    <name type="scientific">Meloidogyne enterolobii</name>
    <name type="common">Root-knot nematode worm</name>
    <name type="synonym">Meloidogyne mayaguensis</name>
    <dbReference type="NCBI Taxonomy" id="390850"/>
    <lineage>
        <taxon>Eukaryota</taxon>
        <taxon>Metazoa</taxon>
        <taxon>Ecdysozoa</taxon>
        <taxon>Nematoda</taxon>
        <taxon>Chromadorea</taxon>
        <taxon>Rhabditida</taxon>
        <taxon>Tylenchina</taxon>
        <taxon>Tylenchomorpha</taxon>
        <taxon>Tylenchoidea</taxon>
        <taxon>Meloidogynidae</taxon>
        <taxon>Meloidogyninae</taxon>
        <taxon>Meloidogyne</taxon>
    </lineage>
</organism>
<accession>A0ACB1A2C1</accession>
<gene>
    <name evidence="1" type="ORF">MENTE1834_LOCUS33051</name>
</gene>
<sequence>MILTKQYEAVEAVVKSILWGNLSVFRCFVELAVRISLKNFFSEKFDSAIL</sequence>
<dbReference type="Proteomes" id="UP001497535">
    <property type="component" value="Unassembled WGS sequence"/>
</dbReference>
<evidence type="ECO:0000313" key="2">
    <source>
        <dbReference type="Proteomes" id="UP001497535"/>
    </source>
</evidence>
<reference evidence="1" key="1">
    <citation type="submission" date="2023-11" db="EMBL/GenBank/DDBJ databases">
        <authorList>
            <person name="Poullet M."/>
        </authorList>
    </citation>
    <scope>NUCLEOTIDE SEQUENCE</scope>
    <source>
        <strain evidence="1">E1834</strain>
    </source>
</reference>
<protein>
    <submittedName>
        <fullName evidence="1">Uncharacterized protein</fullName>
    </submittedName>
</protein>
<name>A0ACB1A2C1_MELEN</name>
<keyword evidence="2" id="KW-1185">Reference proteome</keyword>
<comment type="caution">
    <text evidence="1">The sequence shown here is derived from an EMBL/GenBank/DDBJ whole genome shotgun (WGS) entry which is preliminary data.</text>
</comment>
<dbReference type="EMBL" id="CAVMJV010000057">
    <property type="protein sequence ID" value="CAK5085592.1"/>
    <property type="molecule type" value="Genomic_DNA"/>
</dbReference>
<evidence type="ECO:0000313" key="1">
    <source>
        <dbReference type="EMBL" id="CAK5085592.1"/>
    </source>
</evidence>
<proteinExistence type="predicted"/>